<protein>
    <submittedName>
        <fullName evidence="1">Uncharacterized protein</fullName>
    </submittedName>
</protein>
<comment type="caution">
    <text evidence="1">The sequence shown here is derived from an EMBL/GenBank/DDBJ whole genome shotgun (WGS) entry which is preliminary data.</text>
</comment>
<proteinExistence type="predicted"/>
<organism evidence="1 2">
    <name type="scientific">Paraburkholderia phymatum</name>
    <dbReference type="NCBI Taxonomy" id="148447"/>
    <lineage>
        <taxon>Bacteria</taxon>
        <taxon>Pseudomonadati</taxon>
        <taxon>Pseudomonadota</taxon>
        <taxon>Betaproteobacteria</taxon>
        <taxon>Burkholderiales</taxon>
        <taxon>Burkholderiaceae</taxon>
        <taxon>Paraburkholderia</taxon>
    </lineage>
</organism>
<evidence type="ECO:0000313" key="1">
    <source>
        <dbReference type="EMBL" id="MEX3932108.1"/>
    </source>
</evidence>
<keyword evidence="2" id="KW-1185">Reference proteome</keyword>
<name>A0ACC6TXN9_9BURK</name>
<dbReference type="EMBL" id="JBFRCH010000004">
    <property type="protein sequence ID" value="MEX3932108.1"/>
    <property type="molecule type" value="Genomic_DNA"/>
</dbReference>
<sequence>MDQVLDLLDDASSIAGHADIELGTEEQRGPACSMYTWMSTEWASGQCDLRSCPALPSTMV</sequence>
<dbReference type="Proteomes" id="UP001558850">
    <property type="component" value="Unassembled WGS sequence"/>
</dbReference>
<accession>A0ACC6TXN9</accession>
<gene>
    <name evidence="1" type="ORF">AB4Y32_09915</name>
</gene>
<evidence type="ECO:0000313" key="2">
    <source>
        <dbReference type="Proteomes" id="UP001558850"/>
    </source>
</evidence>
<reference evidence="1" key="1">
    <citation type="submission" date="2024-07" db="EMBL/GenBank/DDBJ databases">
        <title>A survey of Mimosa microsymbionts across Brazilian biomes reveals a high diversity of Paraburkholderia nodulating endemic species, but also that Cupriavidus is common as a symbiont of widespread species.</title>
        <authorList>
            <person name="Rouws L."/>
            <person name="Barauna A."/>
            <person name="Beukes C."/>
            <person name="Rouws J.R.C."/>
            <person name="De Faria S.M."/>
            <person name="Gross E."/>
            <person name="Bueno Dos Reis Junior F."/>
            <person name="Simon M.F."/>
            <person name="Maluk M."/>
            <person name="Odee D.W."/>
            <person name="Kenicer G."/>
            <person name="Young J.P.W."/>
            <person name="Reis V.M."/>
            <person name="Zilli J."/>
            <person name="James E.K."/>
        </authorList>
    </citation>
    <scope>NUCLEOTIDE SEQUENCE</scope>
    <source>
        <strain evidence="1">EG181B</strain>
    </source>
</reference>